<evidence type="ECO:0000256" key="2">
    <source>
        <dbReference type="ARBA" id="ARBA00010139"/>
    </source>
</evidence>
<proteinExistence type="inferred from homology"/>
<keyword evidence="3" id="KW-0285">Flavoprotein</keyword>
<dbReference type="InterPro" id="IPR050775">
    <property type="entry name" value="FAD-binding_Monooxygenases"/>
</dbReference>
<keyword evidence="8" id="KW-0812">Transmembrane</keyword>
<accession>A0ABR1F987</accession>
<dbReference type="SUPFAM" id="SSF51905">
    <property type="entry name" value="FAD/NAD(P)-binding domain"/>
    <property type="match status" value="1"/>
</dbReference>
<keyword evidence="7" id="KW-0503">Monooxygenase</keyword>
<dbReference type="RefSeq" id="XP_064769444.1">
    <property type="nucleotide sequence ID" value="XM_064912315.1"/>
</dbReference>
<dbReference type="InterPro" id="IPR020946">
    <property type="entry name" value="Flavin_mOase-like"/>
</dbReference>
<evidence type="ECO:0000256" key="1">
    <source>
        <dbReference type="ARBA" id="ARBA00001974"/>
    </source>
</evidence>
<dbReference type="InterPro" id="IPR036188">
    <property type="entry name" value="FAD/NAD-bd_sf"/>
</dbReference>
<evidence type="ECO:0000256" key="8">
    <source>
        <dbReference type="SAM" id="Phobius"/>
    </source>
</evidence>
<keyword evidence="10" id="KW-1185">Reference proteome</keyword>
<name>A0ABR1F987_9ASCO</name>
<dbReference type="Gene3D" id="3.50.50.60">
    <property type="entry name" value="FAD/NAD(P)-binding domain"/>
    <property type="match status" value="2"/>
</dbReference>
<comment type="caution">
    <text evidence="9">The sequence shown here is derived from an EMBL/GenBank/DDBJ whole genome shotgun (WGS) entry which is preliminary data.</text>
</comment>
<feature type="transmembrane region" description="Helical" evidence="8">
    <location>
        <begin position="6"/>
        <end position="26"/>
    </location>
</feature>
<evidence type="ECO:0000256" key="4">
    <source>
        <dbReference type="ARBA" id="ARBA00022827"/>
    </source>
</evidence>
<evidence type="ECO:0008006" key="11">
    <source>
        <dbReference type="Google" id="ProtNLM"/>
    </source>
</evidence>
<keyword evidence="5" id="KW-0521">NADP</keyword>
<organism evidence="9 10">
    <name type="scientific">Myxozyma melibiosi</name>
    <dbReference type="NCBI Taxonomy" id="54550"/>
    <lineage>
        <taxon>Eukaryota</taxon>
        <taxon>Fungi</taxon>
        <taxon>Dikarya</taxon>
        <taxon>Ascomycota</taxon>
        <taxon>Saccharomycotina</taxon>
        <taxon>Lipomycetes</taxon>
        <taxon>Lipomycetales</taxon>
        <taxon>Lipomycetaceae</taxon>
        <taxon>Myxozyma</taxon>
    </lineage>
</organism>
<evidence type="ECO:0000313" key="9">
    <source>
        <dbReference type="EMBL" id="KAK7206411.1"/>
    </source>
</evidence>
<evidence type="ECO:0000256" key="5">
    <source>
        <dbReference type="ARBA" id="ARBA00022857"/>
    </source>
</evidence>
<evidence type="ECO:0000256" key="6">
    <source>
        <dbReference type="ARBA" id="ARBA00023002"/>
    </source>
</evidence>
<dbReference type="GeneID" id="90037827"/>
<dbReference type="PANTHER" id="PTHR43098:SF3">
    <property type="entry name" value="L-ORNITHINE N(5)-MONOOXYGENASE-RELATED"/>
    <property type="match status" value="1"/>
</dbReference>
<dbReference type="Proteomes" id="UP001498771">
    <property type="component" value="Unassembled WGS sequence"/>
</dbReference>
<gene>
    <name evidence="9" type="ORF">BZA70DRAFT_276528</name>
</gene>
<dbReference type="EMBL" id="JBBJBU010000003">
    <property type="protein sequence ID" value="KAK7206411.1"/>
    <property type="molecule type" value="Genomic_DNA"/>
</dbReference>
<protein>
    <recommendedName>
        <fullName evidence="11">FAD/NAD(P)-binding domain-containing protein</fullName>
    </recommendedName>
</protein>
<sequence>MASDIPYYDVLILGAGFSGCSLLHYLRRDGFSVRIFEKAPTVGGTWYWNRYPGARVDSDVPIYELNIPEVYESWSWSSRFPDWQELRQYFKHVDKVLEVSKDTDFNTNVTDAVWDEASQTWTVTAENGKRARARFFLTCIGFASKNFTPDFKGLSKFKGEVHHSNEWPETGVNLEGRRIGLIGTGSTGVQITQEAGPVCKELFVFQRTPNLCLPMHQAYLDESSQSDKAGYDAIYQKRLNSFGGFLFDFVKKKATDDTPGQREKFYQALFDHGGFAFWVANYYDLFTDPESNRLAYEFWQRKASERIKDPKKAAILAPKVAPHPFGTKRPSLEQNYYEQFNKPNVHVVDVSAEPIAEFTEKGLRTTDGEYEFDLLILATGFDAVTGSYKNLKIRGVGGVELSEKWAKQTQTYLGLTVHDFPNLMYTYGPQAPTAFSNGPSCIQVQTKFIVDIINYMRDHNYSSFNATSDAETEYTDEINEEVTKTLFPLAKSWYMGANIPGKKIEMLNYIKGIPAYSSLLDSVEENWKGVAFAN</sequence>
<evidence type="ECO:0000313" key="10">
    <source>
        <dbReference type="Proteomes" id="UP001498771"/>
    </source>
</evidence>
<keyword evidence="8" id="KW-1133">Transmembrane helix</keyword>
<evidence type="ECO:0000256" key="3">
    <source>
        <dbReference type="ARBA" id="ARBA00022630"/>
    </source>
</evidence>
<comment type="similarity">
    <text evidence="2">Belongs to the FAD-binding monooxygenase family.</text>
</comment>
<keyword evidence="4" id="KW-0274">FAD</keyword>
<dbReference type="Pfam" id="PF00743">
    <property type="entry name" value="FMO-like"/>
    <property type="match status" value="1"/>
</dbReference>
<keyword evidence="6" id="KW-0560">Oxidoreductase</keyword>
<reference evidence="9 10" key="1">
    <citation type="submission" date="2024-03" db="EMBL/GenBank/DDBJ databases">
        <title>Genome-scale model development and genomic sequencing of the oleaginous clade Lipomyces.</title>
        <authorList>
            <consortium name="Lawrence Berkeley National Laboratory"/>
            <person name="Czajka J.J."/>
            <person name="Han Y."/>
            <person name="Kim J."/>
            <person name="Mondo S.J."/>
            <person name="Hofstad B.A."/>
            <person name="Robles A."/>
            <person name="Haridas S."/>
            <person name="Riley R."/>
            <person name="LaButti K."/>
            <person name="Pangilinan J."/>
            <person name="Andreopoulos W."/>
            <person name="Lipzen A."/>
            <person name="Yan J."/>
            <person name="Wang M."/>
            <person name="Ng V."/>
            <person name="Grigoriev I.V."/>
            <person name="Spatafora J.W."/>
            <person name="Magnuson J.K."/>
            <person name="Baker S.E."/>
            <person name="Pomraning K.R."/>
        </authorList>
    </citation>
    <scope>NUCLEOTIDE SEQUENCE [LARGE SCALE GENOMIC DNA]</scope>
    <source>
        <strain evidence="9 10">Phaff 52-87</strain>
    </source>
</reference>
<dbReference type="PANTHER" id="PTHR43098">
    <property type="entry name" value="L-ORNITHINE N(5)-MONOOXYGENASE-RELATED"/>
    <property type="match status" value="1"/>
</dbReference>
<comment type="cofactor">
    <cofactor evidence="1">
        <name>FAD</name>
        <dbReference type="ChEBI" id="CHEBI:57692"/>
    </cofactor>
</comment>
<keyword evidence="8" id="KW-0472">Membrane</keyword>
<evidence type="ECO:0000256" key="7">
    <source>
        <dbReference type="ARBA" id="ARBA00023033"/>
    </source>
</evidence>